<dbReference type="PANTHER" id="PTHR45865:SF1">
    <property type="entry name" value="E3 UBIQUITIN-PROTEIN LIGASE SHPRH"/>
    <property type="match status" value="1"/>
</dbReference>
<dbReference type="InterPro" id="IPR049730">
    <property type="entry name" value="SNF2/RAD54-like_C"/>
</dbReference>
<dbReference type="InterPro" id="IPR027417">
    <property type="entry name" value="P-loop_NTPase"/>
</dbReference>
<dbReference type="GO" id="GO:0005524">
    <property type="term" value="F:ATP binding"/>
    <property type="evidence" value="ECO:0007669"/>
    <property type="project" value="InterPro"/>
</dbReference>
<dbReference type="InterPro" id="IPR052583">
    <property type="entry name" value="ATP-helicase/E3_Ub-Ligase"/>
</dbReference>
<dbReference type="PROSITE" id="PS51194">
    <property type="entry name" value="HELICASE_CTER"/>
    <property type="match status" value="1"/>
</dbReference>
<evidence type="ECO:0000256" key="7">
    <source>
        <dbReference type="PROSITE-ProRule" id="PRU00175"/>
    </source>
</evidence>
<dbReference type="SMART" id="SM00184">
    <property type="entry name" value="RING"/>
    <property type="match status" value="1"/>
</dbReference>
<dbReference type="GO" id="GO:0005634">
    <property type="term" value="C:nucleus"/>
    <property type="evidence" value="ECO:0007669"/>
    <property type="project" value="TreeGrafter"/>
</dbReference>
<dbReference type="PANTHER" id="PTHR45865">
    <property type="entry name" value="E3 UBIQUITIN-PROTEIN LIGASE SHPRH FAMILY MEMBER"/>
    <property type="match status" value="1"/>
</dbReference>
<evidence type="ECO:0000313" key="10">
    <source>
        <dbReference type="EMBL" id="ODV84782.1"/>
    </source>
</evidence>
<organism evidence="10 11">
    <name type="scientific">[Candida] arabinofermentans NRRL YB-2248</name>
    <dbReference type="NCBI Taxonomy" id="983967"/>
    <lineage>
        <taxon>Eukaryota</taxon>
        <taxon>Fungi</taxon>
        <taxon>Dikarya</taxon>
        <taxon>Ascomycota</taxon>
        <taxon>Saccharomycotina</taxon>
        <taxon>Pichiomycetes</taxon>
        <taxon>Pichiales</taxon>
        <taxon>Pichiaceae</taxon>
        <taxon>Ogataea</taxon>
        <taxon>Ogataea/Candida clade</taxon>
    </lineage>
</organism>
<keyword evidence="5" id="KW-0862">Zinc</keyword>
<feature type="domain" description="Helicase C-terminal" evidence="9">
    <location>
        <begin position="1164"/>
        <end position="1342"/>
    </location>
</feature>
<evidence type="ECO:0000259" key="9">
    <source>
        <dbReference type="PROSITE" id="PS51194"/>
    </source>
</evidence>
<dbReference type="Gene3D" id="3.40.50.300">
    <property type="entry name" value="P-loop containing nucleotide triphosphate hydrolases"/>
    <property type="match status" value="1"/>
</dbReference>
<dbReference type="GO" id="GO:0016787">
    <property type="term" value="F:hydrolase activity"/>
    <property type="evidence" value="ECO:0007669"/>
    <property type="project" value="UniProtKB-KW"/>
</dbReference>
<dbReference type="Gene3D" id="3.30.40.10">
    <property type="entry name" value="Zinc/RING finger domain, C3HC4 (zinc finger)"/>
    <property type="match status" value="1"/>
</dbReference>
<feature type="domain" description="RING-type" evidence="8">
    <location>
        <begin position="1041"/>
        <end position="1079"/>
    </location>
</feature>
<feature type="non-terminal residue" evidence="10">
    <location>
        <position position="1390"/>
    </location>
</feature>
<dbReference type="InterPro" id="IPR000330">
    <property type="entry name" value="SNF2_N"/>
</dbReference>
<proteinExistence type="predicted"/>
<dbReference type="Gene3D" id="3.40.50.10810">
    <property type="entry name" value="Tandem AAA-ATPase domain"/>
    <property type="match status" value="1"/>
</dbReference>
<dbReference type="PROSITE" id="PS50089">
    <property type="entry name" value="ZF_RING_2"/>
    <property type="match status" value="1"/>
</dbReference>
<keyword evidence="2" id="KW-0547">Nucleotide-binding</keyword>
<evidence type="ECO:0000256" key="5">
    <source>
        <dbReference type="ARBA" id="ARBA00022833"/>
    </source>
</evidence>
<dbReference type="GO" id="GO:0061630">
    <property type="term" value="F:ubiquitin protein ligase activity"/>
    <property type="evidence" value="ECO:0007669"/>
    <property type="project" value="TreeGrafter"/>
</dbReference>
<dbReference type="InterPro" id="IPR017907">
    <property type="entry name" value="Znf_RING_CS"/>
</dbReference>
<evidence type="ECO:0000256" key="1">
    <source>
        <dbReference type="ARBA" id="ARBA00022723"/>
    </source>
</evidence>
<dbReference type="Pfam" id="PF00176">
    <property type="entry name" value="SNF2-rel_dom"/>
    <property type="match status" value="1"/>
</dbReference>
<dbReference type="CDD" id="cd18793">
    <property type="entry name" value="SF2_C_SNF"/>
    <property type="match status" value="1"/>
</dbReference>
<evidence type="ECO:0000256" key="6">
    <source>
        <dbReference type="ARBA" id="ARBA00022840"/>
    </source>
</evidence>
<reference evidence="11" key="1">
    <citation type="submission" date="2016-04" db="EMBL/GenBank/DDBJ databases">
        <title>Comparative genomics of biotechnologically important yeasts.</title>
        <authorList>
            <consortium name="DOE Joint Genome Institute"/>
            <person name="Riley R."/>
            <person name="Haridas S."/>
            <person name="Wolfe K.H."/>
            <person name="Lopes M.R."/>
            <person name="Hittinger C.T."/>
            <person name="Goker M."/>
            <person name="Salamov A."/>
            <person name="Wisecaver J."/>
            <person name="Long T.M."/>
            <person name="Aerts A.L."/>
            <person name="Barry K."/>
            <person name="Choi C."/>
            <person name="Clum A."/>
            <person name="Coughlan A.Y."/>
            <person name="Deshpande S."/>
            <person name="Douglass A.P."/>
            <person name="Hanson S.J."/>
            <person name="Klenk H.-P."/>
            <person name="Labutti K."/>
            <person name="Lapidus A."/>
            <person name="Lindquist E."/>
            <person name="Lipzen A."/>
            <person name="Meier-Kolthoff J.P."/>
            <person name="Ohm R.A."/>
            <person name="Otillar R.P."/>
            <person name="Pangilinan J."/>
            <person name="Peng Y."/>
            <person name="Rokas A."/>
            <person name="Rosa C.A."/>
            <person name="Scheuner C."/>
            <person name="Sibirny A.A."/>
            <person name="Slot J.C."/>
            <person name="Stielow J.B."/>
            <person name="Sun H."/>
            <person name="Kurtzman C.P."/>
            <person name="Blackwell M."/>
            <person name="Grigoriev I.V."/>
            <person name="Jeffries T.W."/>
        </authorList>
    </citation>
    <scope>NUCLEOTIDE SEQUENCE [LARGE SCALE GENOMIC DNA]</scope>
    <source>
        <strain evidence="11">NRRL YB-2248</strain>
    </source>
</reference>
<evidence type="ECO:0000256" key="4">
    <source>
        <dbReference type="ARBA" id="ARBA00022801"/>
    </source>
</evidence>
<dbReference type="Pfam" id="PF00271">
    <property type="entry name" value="Helicase_C"/>
    <property type="match status" value="1"/>
</dbReference>
<dbReference type="InterPro" id="IPR013083">
    <property type="entry name" value="Znf_RING/FYVE/PHD"/>
</dbReference>
<feature type="non-terminal residue" evidence="10">
    <location>
        <position position="1"/>
    </location>
</feature>
<dbReference type="InterPro" id="IPR001841">
    <property type="entry name" value="Znf_RING"/>
</dbReference>
<name>A0A1E4SZ99_9ASCO</name>
<dbReference type="Pfam" id="PF26021">
    <property type="entry name" value="Ferritin_C144_05"/>
    <property type="match status" value="1"/>
</dbReference>
<dbReference type="OrthoDB" id="5330228at2759"/>
<dbReference type="GO" id="GO:0006974">
    <property type="term" value="P:DNA damage response"/>
    <property type="evidence" value="ECO:0007669"/>
    <property type="project" value="TreeGrafter"/>
</dbReference>
<evidence type="ECO:0000256" key="2">
    <source>
        <dbReference type="ARBA" id="ARBA00022741"/>
    </source>
</evidence>
<sequence>FEVRVGISVIECVDRALSSDWIKKFKEFAEFVMEIELNSYQRGLVDGLDDMNESGVPSESNFYDLVTENTRLYHYDENGEGLERPDLNKTLLGFQKQTLQWMLGHEGMKLNESAQAIPKDGYLLEEGESLESTKNLEIIARNLDQLVFGWSLAKIPNTTMKLWFNKYTGNICSTSTAVEYLQELAKSHSHRAKALLSEEMGLGKTVEVISLITVNPRPANELTITKPDYFNGGRIIPQSKTTLIICPQSILGQWQDEIAESNPSLKFMVYEGIYNYEKGSEDSNTSTTAADMAKKLAEHDIVLVSYSTVSRELHRALFKPSHRTQRKRVENRKIIMFNGEPMLVKPGDYLYPEESGDEEENRAKLEKMMGGIYQKVDYSSPLMLLEFWRVVLDEQINLPKQTRILLKMPFSVIERDNYDNLFANFLRQVGLNEKGEPVVDDYDPARSYTYMRQWLVKLRQICCHAHLGSTGASRRRNDTFFLGNEGSSANADLIIGTLDDVLESLKKATHDETLNSDRVIVQLTLKKGKIYEFLRDPVQSLKVYEQILPEVERHLKEQSDQKSKDEQELTLNQARKKSWLELLYQTYFLIASAHYQHYKPMRPMPLTFDSEGNIPDESTEEDKPVEIDPTILTPEERVHYDAENIYYKKADELLTQILEEPINKSNEAISKMNEKFESFERYVLLDPQTSSVKLEKSQVQKIFVKEFEVLTNECDLMIDDEGFLNVCTLSTLLDIFQENYGHSSQVRQYYDKLWRVIKKIELQSHVINYWISKLLKLLKVPVTTNADDATDDQMNTGEEYSENLQNQSLVHTYLTQLQLMLEDRENGLLRVELLTQRKKNKRSAAKKVEMDTLTTSDLYKRLDSIRKMVMPDGVETPELSLRNLLVDSQELKNNCEHHDRSDSSAYSSDYDFMTSLSDHLKKEFELQRKNTSHIRTKLFELLNETFNSKISYFKSLQIKSDTVANYQPIHQALNAATVTPSEVAEKDMRSTTLAIARLEDTSRKSRVRLTYLNSLMNEEAETSGVDDDEETEKHAGREKVCVICRCSIIVGTLTSCGHQYCKDCLAEWTKNNPSCPLCKKVLTKADIYTFTLTRNELKGALVEDTGEDQVKEEEGQESEVDDVVKDDDINDDMHKIYKSMSEDVLKEITEIQIRNNYGAKIDMIIRQVLYLKRNERSVQILIFSQWSEFLTPLGRALRQNNIQYLSSAESSSITRLNEEGASRRSRSKKSAVADTNNIDIFKKNPEITCFLLNAKAQAAGLTLTNASHVFLCEPLVNLPLELQAISRVHRIGQSKETKVWNFVIENSVEESIAFLSTKKRLELVRSKNRVRDRSATAEVDDDEVDSTELSKPLSALVDKSHGGGEVVSNDDLWASFFASKSASVMDSVVS</sequence>
<accession>A0A1E4SZ99</accession>
<protein>
    <recommendedName>
        <fullName evidence="12">RING-type domain-containing protein</fullName>
    </recommendedName>
</protein>
<keyword evidence="4" id="KW-0378">Hydrolase</keyword>
<dbReference type="STRING" id="983967.A0A1E4SZ99"/>
<dbReference type="InterPro" id="IPR038718">
    <property type="entry name" value="SNF2-like_sf"/>
</dbReference>
<evidence type="ECO:0000259" key="8">
    <source>
        <dbReference type="PROSITE" id="PS50089"/>
    </source>
</evidence>
<dbReference type="PROSITE" id="PS00518">
    <property type="entry name" value="ZF_RING_1"/>
    <property type="match status" value="1"/>
</dbReference>
<keyword evidence="11" id="KW-1185">Reference proteome</keyword>
<evidence type="ECO:0008006" key="12">
    <source>
        <dbReference type="Google" id="ProtNLM"/>
    </source>
</evidence>
<dbReference type="InterPro" id="IPR059033">
    <property type="entry name" value="C144_05_dom"/>
</dbReference>
<dbReference type="EMBL" id="KV453855">
    <property type="protein sequence ID" value="ODV84782.1"/>
    <property type="molecule type" value="Genomic_DNA"/>
</dbReference>
<dbReference type="Proteomes" id="UP000094801">
    <property type="component" value="Unassembled WGS sequence"/>
</dbReference>
<keyword evidence="3 7" id="KW-0863">Zinc-finger</keyword>
<keyword evidence="1" id="KW-0479">Metal-binding</keyword>
<gene>
    <name evidence="10" type="ORF">CANARDRAFT_179447</name>
</gene>
<dbReference type="InterPro" id="IPR001650">
    <property type="entry name" value="Helicase_C-like"/>
</dbReference>
<dbReference type="GO" id="GO:0008270">
    <property type="term" value="F:zinc ion binding"/>
    <property type="evidence" value="ECO:0007669"/>
    <property type="project" value="UniProtKB-KW"/>
</dbReference>
<keyword evidence="6" id="KW-0067">ATP-binding</keyword>
<dbReference type="Pfam" id="PF13639">
    <property type="entry name" value="zf-RING_2"/>
    <property type="match status" value="1"/>
</dbReference>
<dbReference type="SUPFAM" id="SSF52540">
    <property type="entry name" value="P-loop containing nucleoside triphosphate hydrolases"/>
    <property type="match status" value="2"/>
</dbReference>
<evidence type="ECO:0000313" key="11">
    <source>
        <dbReference type="Proteomes" id="UP000094801"/>
    </source>
</evidence>
<dbReference type="GO" id="GO:0000209">
    <property type="term" value="P:protein polyubiquitination"/>
    <property type="evidence" value="ECO:0007669"/>
    <property type="project" value="TreeGrafter"/>
</dbReference>
<evidence type="ECO:0000256" key="3">
    <source>
        <dbReference type="ARBA" id="ARBA00022771"/>
    </source>
</evidence>
<dbReference type="SUPFAM" id="SSF57850">
    <property type="entry name" value="RING/U-box"/>
    <property type="match status" value="1"/>
</dbReference>